<accession>A0A7K3M0A1</accession>
<comment type="caution">
    <text evidence="10">The sequence shown here is derived from an EMBL/GenBank/DDBJ whole genome shotgun (WGS) entry which is preliminary data.</text>
</comment>
<evidence type="ECO:0000256" key="5">
    <source>
        <dbReference type="ARBA" id="ARBA00022963"/>
    </source>
</evidence>
<gene>
    <name evidence="10" type="ORF">F7O44_06525</name>
</gene>
<dbReference type="InterPro" id="IPR025202">
    <property type="entry name" value="PLD-like_dom"/>
</dbReference>
<evidence type="ECO:0000256" key="1">
    <source>
        <dbReference type="ARBA" id="ARBA00000798"/>
    </source>
</evidence>
<dbReference type="GO" id="GO:0016891">
    <property type="term" value="F:RNA endonuclease activity producing 5'-phosphomonoesters, hydrolytic mechanism"/>
    <property type="evidence" value="ECO:0007669"/>
    <property type="project" value="TreeGrafter"/>
</dbReference>
<reference evidence="10 11" key="1">
    <citation type="submission" date="2019-11" db="EMBL/GenBank/DDBJ databases">
        <authorList>
            <person name="Li X.-J."/>
            <person name="Feng X.-M."/>
        </authorList>
    </citation>
    <scope>NUCLEOTIDE SEQUENCE [LARGE SCALE GENOMIC DNA]</scope>
    <source>
        <strain evidence="10 11">XMNu-373</strain>
    </source>
</reference>
<sequence>MLKRSALVPGVLAAILTSALVMSAPIGSATTGGAEGAAGHPGPGVSSAAATPCMDAAEQPVRSEAVFNNPAEGEPATIVARICDLIHQAPAGSRIHAAVFVVSGESGADFAEALIAAHRRGVDVQVVLDGGFRNENAAVDALIDELGTDRSADSWIHLCTGPVVGGTAACIGNKGMHNKFYLFSETGGAKNVVVNSSANLTDLNSTTYWNAAVTLVGNKRLYGAHLDYFVDLADETKDTDYYRTVTTGSRDGAVHAHFFPRAGDDASTDTIVELLEPVECAGGATGETTIRIGMSEWSTYRIAIADRLAELAGEGCSIEVVHGVINAPVRNLLAATPGVELYALDQGGELPGRIHSKYMLIEGGYDGDDDARWVFAGSPNYNETSLRNNDEVLLRMNSGAIYDQYVSNFAEMVDAVQP</sequence>
<dbReference type="PANTHER" id="PTHR43856">
    <property type="entry name" value="CARDIOLIPIN HYDROLASE"/>
    <property type="match status" value="1"/>
</dbReference>
<evidence type="ECO:0000256" key="3">
    <source>
        <dbReference type="ARBA" id="ARBA00012027"/>
    </source>
</evidence>
<feature type="domain" description="Phospholipase D-like" evidence="9">
    <location>
        <begin position="288"/>
        <end position="412"/>
    </location>
</feature>
<feature type="compositionally biased region" description="Gly residues" evidence="7">
    <location>
        <begin position="33"/>
        <end position="42"/>
    </location>
</feature>
<name>A0A7K3M0A1_9ACTN</name>
<dbReference type="SUPFAM" id="SSF56024">
    <property type="entry name" value="Phospholipase D/nuclease"/>
    <property type="match status" value="2"/>
</dbReference>
<evidence type="ECO:0000256" key="8">
    <source>
        <dbReference type="SAM" id="SignalP"/>
    </source>
</evidence>
<organism evidence="10 11">
    <name type="scientific">Phytoactinopolyspora mesophila</name>
    <dbReference type="NCBI Taxonomy" id="2650750"/>
    <lineage>
        <taxon>Bacteria</taxon>
        <taxon>Bacillati</taxon>
        <taxon>Actinomycetota</taxon>
        <taxon>Actinomycetes</taxon>
        <taxon>Jiangellales</taxon>
        <taxon>Jiangellaceae</taxon>
        <taxon>Phytoactinopolyspora</taxon>
    </lineage>
</organism>
<keyword evidence="8" id="KW-0732">Signal</keyword>
<dbReference type="RefSeq" id="WP_162449441.1">
    <property type="nucleotide sequence ID" value="NZ_WLZY01000002.1"/>
</dbReference>
<evidence type="ECO:0000259" key="9">
    <source>
        <dbReference type="Pfam" id="PF13091"/>
    </source>
</evidence>
<protein>
    <recommendedName>
        <fullName evidence="3">phospholipase D</fullName>
        <ecNumber evidence="3">3.1.4.4</ecNumber>
    </recommendedName>
</protein>
<feature type="domain" description="Phospholipase D-like" evidence="9">
    <location>
        <begin position="82"/>
        <end position="214"/>
    </location>
</feature>
<evidence type="ECO:0000256" key="7">
    <source>
        <dbReference type="SAM" id="MobiDB-lite"/>
    </source>
</evidence>
<keyword evidence="6" id="KW-0443">Lipid metabolism</keyword>
<evidence type="ECO:0000313" key="11">
    <source>
        <dbReference type="Proteomes" id="UP000460435"/>
    </source>
</evidence>
<evidence type="ECO:0000256" key="2">
    <source>
        <dbReference type="ARBA" id="ARBA00008664"/>
    </source>
</evidence>
<feature type="signal peptide" evidence="8">
    <location>
        <begin position="1"/>
        <end position="23"/>
    </location>
</feature>
<dbReference type="AlphaFoldDB" id="A0A7K3M0A1"/>
<keyword evidence="5" id="KW-0442">Lipid degradation</keyword>
<dbReference type="PANTHER" id="PTHR43856:SF1">
    <property type="entry name" value="MITOCHONDRIAL CARDIOLIPIN HYDROLASE"/>
    <property type="match status" value="1"/>
</dbReference>
<dbReference type="GO" id="GO:0004630">
    <property type="term" value="F:phospholipase D activity"/>
    <property type="evidence" value="ECO:0007669"/>
    <property type="project" value="UniProtKB-EC"/>
</dbReference>
<dbReference type="GO" id="GO:0016042">
    <property type="term" value="P:lipid catabolic process"/>
    <property type="evidence" value="ECO:0007669"/>
    <property type="project" value="UniProtKB-KW"/>
</dbReference>
<dbReference type="Pfam" id="PF13091">
    <property type="entry name" value="PLDc_2"/>
    <property type="match status" value="2"/>
</dbReference>
<dbReference type="EC" id="3.1.4.4" evidence="3"/>
<keyword evidence="11" id="KW-1185">Reference proteome</keyword>
<dbReference type="Proteomes" id="UP000460435">
    <property type="component" value="Unassembled WGS sequence"/>
</dbReference>
<evidence type="ECO:0000256" key="6">
    <source>
        <dbReference type="ARBA" id="ARBA00023098"/>
    </source>
</evidence>
<proteinExistence type="inferred from homology"/>
<comment type="similarity">
    <text evidence="2">Belongs to the phospholipase D family.</text>
</comment>
<feature type="chain" id="PRO_5039592977" description="phospholipase D" evidence="8">
    <location>
        <begin position="24"/>
        <end position="418"/>
    </location>
</feature>
<dbReference type="EMBL" id="WLZY01000002">
    <property type="protein sequence ID" value="NDL56723.1"/>
    <property type="molecule type" value="Genomic_DNA"/>
</dbReference>
<dbReference type="Gene3D" id="3.30.870.10">
    <property type="entry name" value="Endonuclease Chain A"/>
    <property type="match status" value="2"/>
</dbReference>
<evidence type="ECO:0000313" key="10">
    <source>
        <dbReference type="EMBL" id="NDL56723.1"/>
    </source>
</evidence>
<feature type="region of interest" description="Disordered" evidence="7">
    <location>
        <begin position="31"/>
        <end position="50"/>
    </location>
</feature>
<evidence type="ECO:0000256" key="4">
    <source>
        <dbReference type="ARBA" id="ARBA00022801"/>
    </source>
</evidence>
<comment type="catalytic activity">
    <reaction evidence="1">
        <text>a 1,2-diacyl-sn-glycero-3-phosphocholine + H2O = a 1,2-diacyl-sn-glycero-3-phosphate + choline + H(+)</text>
        <dbReference type="Rhea" id="RHEA:14445"/>
        <dbReference type="ChEBI" id="CHEBI:15354"/>
        <dbReference type="ChEBI" id="CHEBI:15377"/>
        <dbReference type="ChEBI" id="CHEBI:15378"/>
        <dbReference type="ChEBI" id="CHEBI:57643"/>
        <dbReference type="ChEBI" id="CHEBI:58608"/>
        <dbReference type="EC" id="3.1.4.4"/>
    </reaction>
</comment>
<dbReference type="InterPro" id="IPR051406">
    <property type="entry name" value="PLD_domain"/>
</dbReference>
<keyword evidence="4" id="KW-0378">Hydrolase</keyword>